<proteinExistence type="predicted"/>
<comment type="caution">
    <text evidence="3">The sequence shown here is derived from an EMBL/GenBank/DDBJ whole genome shotgun (WGS) entry which is preliminary data.</text>
</comment>
<gene>
    <name evidence="3" type="ORF">R5W23_004070</name>
</gene>
<dbReference type="InterPro" id="IPR010496">
    <property type="entry name" value="AL/BT2_dom"/>
</dbReference>
<sequence>MRWLSTLAVFTAFLAVGPAADKDGFAPLFDGKTLDGWTFIVKPDKDGKKADPKGTWSVVDGAVRCTGKPNGCMVTKGEYGDYVLKLKWRFLEGKGGNTGVLLHVQDEKYWPTSIEAQLLTGHAGDLFLNTPPAVKLDVDKRRHDPKVERRFLRLETPSDVEKKLGEWNECELTCSGGDITFTVNGVKVNEGKNGNLKKGRIALQSEGVEVHFKDIVIKSLK</sequence>
<feature type="domain" description="3-keto-alpha-glucoside-1,2-lyase/3-keto-2-hydroxy-glucal hydratase" evidence="2">
    <location>
        <begin position="24"/>
        <end position="218"/>
    </location>
</feature>
<keyword evidence="4" id="KW-1185">Reference proteome</keyword>
<dbReference type="Gene3D" id="2.60.120.560">
    <property type="entry name" value="Exo-inulinase, domain 1"/>
    <property type="match status" value="1"/>
</dbReference>
<keyword evidence="1" id="KW-0732">Signal</keyword>
<dbReference type="Pfam" id="PF06439">
    <property type="entry name" value="3keto-disac_hyd"/>
    <property type="match status" value="1"/>
</dbReference>
<evidence type="ECO:0000259" key="2">
    <source>
        <dbReference type="Pfam" id="PF06439"/>
    </source>
</evidence>
<feature type="signal peptide" evidence="1">
    <location>
        <begin position="1"/>
        <end position="21"/>
    </location>
</feature>
<accession>A0ABU5F9T9</accession>
<reference evidence="4" key="1">
    <citation type="journal article" date="2023" name="Mar. Drugs">
        <title>Gemmata algarum, a Novel Planctomycete Isolated from an Algal Mat, Displays Antimicrobial Activity.</title>
        <authorList>
            <person name="Kumar G."/>
            <person name="Kallscheuer N."/>
            <person name="Kashif M."/>
            <person name="Ahamad S."/>
            <person name="Jagadeeshwari U."/>
            <person name="Pannikurungottu S."/>
            <person name="Haufschild T."/>
            <person name="Kabuu M."/>
            <person name="Sasikala C."/>
            <person name="Jogler C."/>
            <person name="Ramana C."/>
        </authorList>
    </citation>
    <scope>NUCLEOTIDE SEQUENCE [LARGE SCALE GENOMIC DNA]</scope>
    <source>
        <strain evidence="4">JC673</strain>
    </source>
</reference>
<organism evidence="3 4">
    <name type="scientific">Gemmata algarum</name>
    <dbReference type="NCBI Taxonomy" id="2975278"/>
    <lineage>
        <taxon>Bacteria</taxon>
        <taxon>Pseudomonadati</taxon>
        <taxon>Planctomycetota</taxon>
        <taxon>Planctomycetia</taxon>
        <taxon>Gemmatales</taxon>
        <taxon>Gemmataceae</taxon>
        <taxon>Gemmata</taxon>
    </lineage>
</organism>
<evidence type="ECO:0000313" key="4">
    <source>
        <dbReference type="Proteomes" id="UP001272242"/>
    </source>
</evidence>
<dbReference type="EMBL" id="JAXBLV010000218">
    <property type="protein sequence ID" value="MDY3562604.1"/>
    <property type="molecule type" value="Genomic_DNA"/>
</dbReference>
<evidence type="ECO:0000256" key="1">
    <source>
        <dbReference type="SAM" id="SignalP"/>
    </source>
</evidence>
<dbReference type="Proteomes" id="UP001272242">
    <property type="component" value="Unassembled WGS sequence"/>
</dbReference>
<protein>
    <submittedName>
        <fullName evidence="3">DUF1080 domain-containing protein</fullName>
    </submittedName>
</protein>
<feature type="chain" id="PRO_5046315722" evidence="1">
    <location>
        <begin position="22"/>
        <end position="221"/>
    </location>
</feature>
<evidence type="ECO:0000313" key="3">
    <source>
        <dbReference type="EMBL" id="MDY3562604.1"/>
    </source>
</evidence>
<name>A0ABU5F9T9_9BACT</name>
<dbReference type="RefSeq" id="WP_320688915.1">
    <property type="nucleotide sequence ID" value="NZ_JAXBLV010000218.1"/>
</dbReference>